<dbReference type="InterPro" id="IPR050317">
    <property type="entry name" value="Plant_Fungal_Acyltransferase"/>
</dbReference>
<dbReference type="AlphaFoldDB" id="A0A2P4YVX3"/>
<proteinExistence type="predicted"/>
<evidence type="ECO:0000313" key="2">
    <source>
        <dbReference type="EMBL" id="POM81958.1"/>
    </source>
</evidence>
<gene>
    <name evidence="2" type="ORF">PHPALM_22</name>
</gene>
<keyword evidence="1" id="KW-0808">Transferase</keyword>
<dbReference type="OrthoDB" id="671439at2759"/>
<dbReference type="EMBL" id="NCKW01000001">
    <property type="protein sequence ID" value="POM81958.1"/>
    <property type="molecule type" value="Genomic_DNA"/>
</dbReference>
<dbReference type="PANTHER" id="PTHR31642:SF310">
    <property type="entry name" value="FATTY ALCOHOL:CAFFEOYL-COA ACYLTRANSFERASE"/>
    <property type="match status" value="1"/>
</dbReference>
<dbReference type="InterPro" id="IPR023213">
    <property type="entry name" value="CAT-like_dom_sf"/>
</dbReference>
<protein>
    <submittedName>
        <fullName evidence="2">Uncharacterized protein</fullName>
    </submittedName>
</protein>
<dbReference type="PANTHER" id="PTHR31642">
    <property type="entry name" value="TRICHOTHECENE 3-O-ACETYLTRANSFERASE"/>
    <property type="match status" value="1"/>
</dbReference>
<name>A0A2P4YVX3_9STRA</name>
<evidence type="ECO:0000256" key="1">
    <source>
        <dbReference type="ARBA" id="ARBA00022679"/>
    </source>
</evidence>
<dbReference type="GO" id="GO:0016747">
    <property type="term" value="F:acyltransferase activity, transferring groups other than amino-acyl groups"/>
    <property type="evidence" value="ECO:0007669"/>
    <property type="project" value="TreeGrafter"/>
</dbReference>
<comment type="caution">
    <text evidence="2">The sequence shown here is derived from an EMBL/GenBank/DDBJ whole genome shotgun (WGS) entry which is preliminary data.</text>
</comment>
<dbReference type="Pfam" id="PF02458">
    <property type="entry name" value="Transferase"/>
    <property type="match status" value="1"/>
</dbReference>
<organism evidence="2 3">
    <name type="scientific">Phytophthora palmivora</name>
    <dbReference type="NCBI Taxonomy" id="4796"/>
    <lineage>
        <taxon>Eukaryota</taxon>
        <taxon>Sar</taxon>
        <taxon>Stramenopiles</taxon>
        <taxon>Oomycota</taxon>
        <taxon>Peronosporomycetes</taxon>
        <taxon>Peronosporales</taxon>
        <taxon>Peronosporaceae</taxon>
        <taxon>Phytophthora</taxon>
    </lineage>
</organism>
<reference evidence="2 3" key="1">
    <citation type="journal article" date="2017" name="Genome Biol. Evol.">
        <title>Phytophthora megakarya and P. palmivora, closely related causal agents of cacao black pod rot, underwent increases in genome sizes and gene numbers by different mechanisms.</title>
        <authorList>
            <person name="Ali S.S."/>
            <person name="Shao J."/>
            <person name="Lary D.J."/>
            <person name="Kronmiller B."/>
            <person name="Shen D."/>
            <person name="Strem M.D."/>
            <person name="Amoako-Attah I."/>
            <person name="Akrofi A.Y."/>
            <person name="Begoude B.A."/>
            <person name="Ten Hoopen G.M."/>
            <person name="Coulibaly K."/>
            <person name="Kebe B.I."/>
            <person name="Melnick R.L."/>
            <person name="Guiltinan M.J."/>
            <person name="Tyler B.M."/>
            <person name="Meinhardt L.W."/>
            <person name="Bailey B.A."/>
        </authorList>
    </citation>
    <scope>NUCLEOTIDE SEQUENCE [LARGE SCALE GENOMIC DNA]</scope>
    <source>
        <strain evidence="3">sbr112.9</strain>
    </source>
</reference>
<evidence type="ECO:0000313" key="3">
    <source>
        <dbReference type="Proteomes" id="UP000237271"/>
    </source>
</evidence>
<accession>A0A2P4YVX3</accession>
<dbReference type="Gene3D" id="3.30.559.10">
    <property type="entry name" value="Chloramphenicol acetyltransferase-like domain"/>
    <property type="match status" value="1"/>
</dbReference>
<dbReference type="Proteomes" id="UP000237271">
    <property type="component" value="Unassembled WGS sequence"/>
</dbReference>
<sequence>MTNISMYDSTTYVKITTGVNARRRLDPPLPLNYVGNIIFNALSTYTNSELQPSGVEDMISPRTLGKLARRVRKSILQCDNVYLRDAMNFLTEQYFRSPSWYQLRFRSRSHVHMDMYSAEFDGSHPWYASVLAYHVSMGLLWSPKRRGAGSMWVCSPNLLPWKMHKTMFAAMEYLHD</sequence>
<keyword evidence="3" id="KW-1185">Reference proteome</keyword>